<protein>
    <submittedName>
        <fullName evidence="2">Uncharacterized protein</fullName>
    </submittedName>
</protein>
<comment type="caution">
    <text evidence="2">The sequence shown here is derived from an EMBL/GenBank/DDBJ whole genome shotgun (WGS) entry which is preliminary data.</text>
</comment>
<organism evidence="2 3">
    <name type="scientific">Coniochaeta pulveracea</name>
    <dbReference type="NCBI Taxonomy" id="177199"/>
    <lineage>
        <taxon>Eukaryota</taxon>
        <taxon>Fungi</taxon>
        <taxon>Dikarya</taxon>
        <taxon>Ascomycota</taxon>
        <taxon>Pezizomycotina</taxon>
        <taxon>Sordariomycetes</taxon>
        <taxon>Sordariomycetidae</taxon>
        <taxon>Coniochaetales</taxon>
        <taxon>Coniochaetaceae</taxon>
        <taxon>Coniochaeta</taxon>
    </lineage>
</organism>
<name>A0A420Y8A8_9PEZI</name>
<feature type="compositionally biased region" description="Polar residues" evidence="1">
    <location>
        <begin position="115"/>
        <end position="127"/>
    </location>
</feature>
<accession>A0A420Y8A8</accession>
<evidence type="ECO:0000256" key="1">
    <source>
        <dbReference type="SAM" id="MobiDB-lite"/>
    </source>
</evidence>
<feature type="region of interest" description="Disordered" evidence="1">
    <location>
        <begin position="79"/>
        <end position="127"/>
    </location>
</feature>
<evidence type="ECO:0000313" key="2">
    <source>
        <dbReference type="EMBL" id="RKU44111.1"/>
    </source>
</evidence>
<keyword evidence="3" id="KW-1185">Reference proteome</keyword>
<proteinExistence type="predicted"/>
<dbReference type="EMBL" id="QVQW01000034">
    <property type="protein sequence ID" value="RKU44111.1"/>
    <property type="molecule type" value="Genomic_DNA"/>
</dbReference>
<feature type="compositionally biased region" description="Polar residues" evidence="1">
    <location>
        <begin position="85"/>
        <end position="105"/>
    </location>
</feature>
<dbReference type="Proteomes" id="UP000275385">
    <property type="component" value="Unassembled WGS sequence"/>
</dbReference>
<sequence length="127" mass="13483">MKREITTIEADGMSEEEAADTATVIDAIDATSKAGAIVENGGIENGMDAEMCVTSSLATMNLPPPMVVLTLGFSGGTGGRRAATIMSTRPSCSRRSQPDRYQSSPGWVARDKPPTLSSSPNRRSWMM</sequence>
<gene>
    <name evidence="2" type="ORF">DL546_002617</name>
</gene>
<reference evidence="2 3" key="1">
    <citation type="submission" date="2018-08" db="EMBL/GenBank/DDBJ databases">
        <title>Draft genome of the lignicolous fungus Coniochaeta pulveracea.</title>
        <authorList>
            <person name="Borstlap C.J."/>
            <person name="De Witt R.N."/>
            <person name="Botha A."/>
            <person name="Volschenk H."/>
        </authorList>
    </citation>
    <scope>NUCLEOTIDE SEQUENCE [LARGE SCALE GENOMIC DNA]</scope>
    <source>
        <strain evidence="2 3">CAB683</strain>
    </source>
</reference>
<dbReference type="AlphaFoldDB" id="A0A420Y8A8"/>
<evidence type="ECO:0000313" key="3">
    <source>
        <dbReference type="Proteomes" id="UP000275385"/>
    </source>
</evidence>